<evidence type="ECO:0000313" key="2">
    <source>
        <dbReference type="Proteomes" id="UP000015545"/>
    </source>
</evidence>
<dbReference type="Gene3D" id="3.40.390.10">
    <property type="entry name" value="Collagenase (Catalytic Domain)"/>
    <property type="match status" value="1"/>
</dbReference>
<protein>
    <submittedName>
        <fullName evidence="1">Putative peptidase</fullName>
    </submittedName>
</protein>
<sequence>MAKKDKLKKKKGDVKIDVTVEKKKKKKAKAEVMPIAKDSYIIVRVGSKHKLALAINPERGRAVIDETLADDEPQHIEFDENNLVCNLGTKPKGGAAFGVRIEPYVSSVESKYGQMHFFRELGDLEKKALKRALRRTYDGMLEQNLNVFPFTQMKITPKRGKYAGMYLFRRKSGEVWDAVVLHPETFEDTKFNEYLLYHEYGHAVWYKMITASYKAKWIKLYHKRLELMNILKDRLEPMLDELLKFAGSLKDFYKELEEEDRLVFREVLSHYKRYHKMDGYSMDILHMEDTEKFASMWPKRATLVESRPDLSEYAMVKPEEFWAEAFAFHMTGRKMPKDITKAMEKTLTALQSV</sequence>
<gene>
    <name evidence="1" type="ORF">PaBG_00174</name>
</gene>
<name>S5WBB3_9CAUD</name>
<reference evidence="1 2" key="1">
    <citation type="journal article" date="2014" name="Genome Announc.">
        <title>Complete Genome Sequence of the Novel Giant Pseudomonas Phage PaBG.</title>
        <authorList>
            <person name="Sykilinda N.N."/>
            <person name="Bondar A.A."/>
            <person name="Gorshkova A.S."/>
            <person name="Kurochkina L.P."/>
            <person name="Kulikov E.E."/>
            <person name="Shneider M.M."/>
            <person name="Kadykov V.A."/>
            <person name="Solovjeva N.V."/>
            <person name="Kabilov M.R."/>
            <person name="Mesyanzhinov V.V."/>
            <person name="Vlassov V.V."/>
            <person name="Drukker V.V."/>
            <person name="Miroshnikov K.A."/>
        </authorList>
    </citation>
    <scope>NUCLEOTIDE SEQUENCE [LARGE SCALE GENOMIC DNA]</scope>
</reference>
<dbReference type="Proteomes" id="UP000015545">
    <property type="component" value="Segment"/>
</dbReference>
<dbReference type="GO" id="GO:0008237">
    <property type="term" value="F:metallopeptidase activity"/>
    <property type="evidence" value="ECO:0007669"/>
    <property type="project" value="InterPro"/>
</dbReference>
<dbReference type="KEGG" id="vg:16574860"/>
<evidence type="ECO:0000313" key="1">
    <source>
        <dbReference type="EMBL" id="AGS82058.1"/>
    </source>
</evidence>
<dbReference type="EMBL" id="KF147891">
    <property type="protein sequence ID" value="AGS82058.1"/>
    <property type="molecule type" value="Genomic_DNA"/>
</dbReference>
<keyword evidence="2" id="KW-1185">Reference proteome</keyword>
<dbReference type="InterPro" id="IPR024079">
    <property type="entry name" value="MetalloPept_cat_dom_sf"/>
</dbReference>
<accession>S5WBB3</accession>
<organism evidence="1 2">
    <name type="scientific">Pseudomonas phage PaBG</name>
    <dbReference type="NCBI Taxonomy" id="1335230"/>
    <lineage>
        <taxon>Viruses</taxon>
        <taxon>Duplodnaviria</taxon>
        <taxon>Heunggongvirae</taxon>
        <taxon>Uroviricota</taxon>
        <taxon>Caudoviricetes</taxon>
        <taxon>Baikalvirus</taxon>
        <taxon>Baikalvirus PaBG</taxon>
    </lineage>
</organism>
<proteinExistence type="predicted"/>